<dbReference type="Proteomes" id="UP001233172">
    <property type="component" value="Unassembled WGS sequence"/>
</dbReference>
<gene>
    <name evidence="2" type="ORF">Bpfe_030698</name>
</gene>
<comment type="caution">
    <text evidence="2">The sequence shown here is derived from an EMBL/GenBank/DDBJ whole genome shotgun (WGS) entry which is preliminary data.</text>
</comment>
<accession>A0AAD8ETY8</accession>
<keyword evidence="3" id="KW-1185">Reference proteome</keyword>
<proteinExistence type="predicted"/>
<reference evidence="2" key="2">
    <citation type="submission" date="2023-04" db="EMBL/GenBank/DDBJ databases">
        <authorList>
            <person name="Bu L."/>
            <person name="Lu L."/>
            <person name="Laidemitt M.R."/>
            <person name="Zhang S.M."/>
            <person name="Mutuku M."/>
            <person name="Mkoji G."/>
            <person name="Steinauer M."/>
            <person name="Loker E.S."/>
        </authorList>
    </citation>
    <scope>NUCLEOTIDE SEQUENCE</scope>
    <source>
        <strain evidence="2">KasaAsao</strain>
        <tissue evidence="2">Whole Snail</tissue>
    </source>
</reference>
<feature type="signal peptide" evidence="1">
    <location>
        <begin position="1"/>
        <end position="21"/>
    </location>
</feature>
<organism evidence="2 3">
    <name type="scientific">Biomphalaria pfeifferi</name>
    <name type="common">Bloodfluke planorb</name>
    <name type="synonym">Freshwater snail</name>
    <dbReference type="NCBI Taxonomy" id="112525"/>
    <lineage>
        <taxon>Eukaryota</taxon>
        <taxon>Metazoa</taxon>
        <taxon>Spiralia</taxon>
        <taxon>Lophotrochozoa</taxon>
        <taxon>Mollusca</taxon>
        <taxon>Gastropoda</taxon>
        <taxon>Heterobranchia</taxon>
        <taxon>Euthyneura</taxon>
        <taxon>Panpulmonata</taxon>
        <taxon>Hygrophila</taxon>
        <taxon>Lymnaeoidea</taxon>
        <taxon>Planorbidae</taxon>
        <taxon>Biomphalaria</taxon>
    </lineage>
</organism>
<dbReference type="EMBL" id="JASAOG010000393">
    <property type="protein sequence ID" value="KAK0039875.1"/>
    <property type="molecule type" value="Genomic_DNA"/>
</dbReference>
<reference evidence="2" key="1">
    <citation type="journal article" date="2023" name="PLoS Negl. Trop. Dis.">
        <title>A genome sequence for Biomphalaria pfeifferi, the major vector snail for the human-infecting parasite Schistosoma mansoni.</title>
        <authorList>
            <person name="Bu L."/>
            <person name="Lu L."/>
            <person name="Laidemitt M.R."/>
            <person name="Zhang S.M."/>
            <person name="Mutuku M."/>
            <person name="Mkoji G."/>
            <person name="Steinauer M."/>
            <person name="Loker E.S."/>
        </authorList>
    </citation>
    <scope>NUCLEOTIDE SEQUENCE</scope>
    <source>
        <strain evidence="2">KasaAsao</strain>
    </source>
</reference>
<evidence type="ECO:0000256" key="1">
    <source>
        <dbReference type="SAM" id="SignalP"/>
    </source>
</evidence>
<sequence>MRTNFHLNFFLIISSKSGALGNGPADAPALPSSKMITPEAVIVEYRVFSNYIHARRKLAKRHLISLI</sequence>
<feature type="chain" id="PRO_5041899512" evidence="1">
    <location>
        <begin position="22"/>
        <end position="67"/>
    </location>
</feature>
<evidence type="ECO:0000313" key="3">
    <source>
        <dbReference type="Proteomes" id="UP001233172"/>
    </source>
</evidence>
<name>A0AAD8ETY8_BIOPF</name>
<dbReference type="AlphaFoldDB" id="A0AAD8ETY8"/>
<protein>
    <submittedName>
        <fullName evidence="2">Uncharacterized protein</fullName>
    </submittedName>
</protein>
<evidence type="ECO:0000313" key="2">
    <source>
        <dbReference type="EMBL" id="KAK0039875.1"/>
    </source>
</evidence>
<keyword evidence="1" id="KW-0732">Signal</keyword>